<dbReference type="EMBL" id="PTIX01000045">
    <property type="protein sequence ID" value="PPK60997.1"/>
    <property type="molecule type" value="Genomic_DNA"/>
</dbReference>
<dbReference type="RefSeq" id="WP_104483591.1">
    <property type="nucleotide sequence ID" value="NZ_CP154825.1"/>
</dbReference>
<protein>
    <submittedName>
        <fullName evidence="1">Uncharacterized protein</fullName>
    </submittedName>
</protein>
<sequence length="210" mass="23072">MAERLGHKQTAVVLTLLSLAREVSNPELQGLVGFTLDGKDRVRLNDLQLVDSHKDGRRYVHKLTDTGKRWCIAEFGTGTPPLPPARSVLAPALYIFLGGVGRFLERKGLKLDDVFAPEVGVSPEEIEDRVRTAYRELAVRPRATVRLADLRPRLGGAATEDVDAVLKRLSRDRQVSLVPDSDRKALTDADHAAAVRIGGEDQHLIAIETS</sequence>
<reference evidence="1 2" key="1">
    <citation type="submission" date="2018-02" db="EMBL/GenBank/DDBJ databases">
        <title>Genomic Encyclopedia of Archaeal and Bacterial Type Strains, Phase II (KMG-II): from individual species to whole genera.</title>
        <authorList>
            <person name="Goeker M."/>
        </authorList>
    </citation>
    <scope>NUCLEOTIDE SEQUENCE [LARGE SCALE GENOMIC DNA]</scope>
    <source>
        <strain evidence="1 2">YU 961-1</strain>
    </source>
</reference>
<evidence type="ECO:0000313" key="1">
    <source>
        <dbReference type="EMBL" id="PPK60997.1"/>
    </source>
</evidence>
<dbReference type="Proteomes" id="UP000239203">
    <property type="component" value="Unassembled WGS sequence"/>
</dbReference>
<dbReference type="AlphaFoldDB" id="A0A2S6GBT8"/>
<accession>A0A2S6GBT8</accession>
<dbReference type="OrthoDB" id="3822696at2"/>
<name>A0A2S6GBT8_9PSEU</name>
<gene>
    <name evidence="1" type="ORF">CLV40_14511</name>
</gene>
<proteinExistence type="predicted"/>
<evidence type="ECO:0000313" key="2">
    <source>
        <dbReference type="Proteomes" id="UP000239203"/>
    </source>
</evidence>
<keyword evidence="2" id="KW-1185">Reference proteome</keyword>
<comment type="caution">
    <text evidence="1">The sequence shown here is derived from an EMBL/GenBank/DDBJ whole genome shotgun (WGS) entry which is preliminary data.</text>
</comment>
<organism evidence="1 2">
    <name type="scientific">Actinokineospora auranticolor</name>
    <dbReference type="NCBI Taxonomy" id="155976"/>
    <lineage>
        <taxon>Bacteria</taxon>
        <taxon>Bacillati</taxon>
        <taxon>Actinomycetota</taxon>
        <taxon>Actinomycetes</taxon>
        <taxon>Pseudonocardiales</taxon>
        <taxon>Pseudonocardiaceae</taxon>
        <taxon>Actinokineospora</taxon>
    </lineage>
</organism>